<dbReference type="AlphaFoldDB" id="D4JQL9"/>
<evidence type="ECO:0000313" key="2">
    <source>
        <dbReference type="EMBL" id="CBK95388.1"/>
    </source>
</evidence>
<reference evidence="2 3" key="2">
    <citation type="submission" date="2010-03" db="EMBL/GenBank/DDBJ databases">
        <authorList>
            <person name="Pajon A."/>
        </authorList>
    </citation>
    <scope>NUCLEOTIDE SEQUENCE [LARGE SCALE GENOMIC DNA]</scope>
    <source>
        <strain evidence="2 3">70/3</strain>
    </source>
</reference>
<evidence type="ECO:0000256" key="1">
    <source>
        <dbReference type="SAM" id="MobiDB-lite"/>
    </source>
</evidence>
<dbReference type="BioCyc" id="ESIR657319:G136K-13-MONOMER"/>
<evidence type="ECO:0000313" key="3">
    <source>
        <dbReference type="Proteomes" id="UP000008803"/>
    </source>
</evidence>
<feature type="compositionally biased region" description="Polar residues" evidence="1">
    <location>
        <begin position="16"/>
        <end position="28"/>
    </location>
</feature>
<protein>
    <submittedName>
        <fullName evidence="2">Uncharacterized protein</fullName>
    </submittedName>
</protein>
<accession>D4JQL9</accession>
<dbReference type="EMBL" id="FP929044">
    <property type="protein sequence ID" value="CBK95388.1"/>
    <property type="molecule type" value="Genomic_DNA"/>
</dbReference>
<organism evidence="2 3">
    <name type="scientific">[Eubacterium] siraeum 70/3</name>
    <dbReference type="NCBI Taxonomy" id="657319"/>
    <lineage>
        <taxon>Bacteria</taxon>
        <taxon>Bacillati</taxon>
        <taxon>Bacillota</taxon>
        <taxon>Clostridia</taxon>
        <taxon>Eubacteriales</taxon>
        <taxon>Oscillospiraceae</taxon>
        <taxon>Oscillospiraceae incertae sedis</taxon>
    </lineage>
</organism>
<feature type="region of interest" description="Disordered" evidence="1">
    <location>
        <begin position="1"/>
        <end position="28"/>
    </location>
</feature>
<name>D4JQL9_9FIRM</name>
<proteinExistence type="predicted"/>
<gene>
    <name evidence="2" type="ORF">EUS_00190</name>
</gene>
<sequence length="28" mass="3051">MIKSNSPAESAGLLQIHTTKNPVQNTRD</sequence>
<dbReference type="Proteomes" id="UP000008803">
    <property type="component" value="Chromosome"/>
</dbReference>
<dbReference type="HOGENOM" id="CLU_3412554_0_0_9"/>
<reference evidence="2 3" key="1">
    <citation type="submission" date="2010-03" db="EMBL/GenBank/DDBJ databases">
        <title>The genome sequence of Eubacterium siraeum 70/3.</title>
        <authorList>
            <consortium name="metaHIT consortium -- http://www.metahit.eu/"/>
            <person name="Pajon A."/>
            <person name="Turner K."/>
            <person name="Parkhill J."/>
            <person name="Duncan S."/>
            <person name="Flint H."/>
        </authorList>
    </citation>
    <scope>NUCLEOTIDE SEQUENCE [LARGE SCALE GENOMIC DNA]</scope>
    <source>
        <strain evidence="2 3">70/3</strain>
    </source>
</reference>
<dbReference type="KEGG" id="esu:EUS_00190"/>